<organism evidence="1 2">
    <name type="scientific">Vicia faba</name>
    <name type="common">Broad bean</name>
    <name type="synonym">Faba vulgaris</name>
    <dbReference type="NCBI Taxonomy" id="3906"/>
    <lineage>
        <taxon>Eukaryota</taxon>
        <taxon>Viridiplantae</taxon>
        <taxon>Streptophyta</taxon>
        <taxon>Embryophyta</taxon>
        <taxon>Tracheophyta</taxon>
        <taxon>Spermatophyta</taxon>
        <taxon>Magnoliopsida</taxon>
        <taxon>eudicotyledons</taxon>
        <taxon>Gunneridae</taxon>
        <taxon>Pentapetalae</taxon>
        <taxon>rosids</taxon>
        <taxon>fabids</taxon>
        <taxon>Fabales</taxon>
        <taxon>Fabaceae</taxon>
        <taxon>Papilionoideae</taxon>
        <taxon>50 kb inversion clade</taxon>
        <taxon>NPAAA clade</taxon>
        <taxon>Hologalegina</taxon>
        <taxon>IRL clade</taxon>
        <taxon>Fabeae</taxon>
        <taxon>Vicia</taxon>
    </lineage>
</organism>
<dbReference type="AlphaFoldDB" id="A0AAV0YPZ2"/>
<dbReference type="Pfam" id="PF14009">
    <property type="entry name" value="PADRE"/>
    <property type="match status" value="1"/>
</dbReference>
<name>A0AAV0YPZ2_VICFA</name>
<proteinExistence type="predicted"/>
<protein>
    <submittedName>
        <fullName evidence="1">Uncharacterized protein</fullName>
    </submittedName>
</protein>
<dbReference type="Proteomes" id="UP001157006">
    <property type="component" value="Chromosome 1L"/>
</dbReference>
<sequence length="173" mass="19506">MLKCAVHFLGLVKNTEENPKTIRGTKASPKDSVVRTILKGGKQEVYKHAFPASKLMAKYPGMCVALPQVFKYPHQSLLLPEDHLLLGHKYIVISYKDVKKLKLKHPECKIYENGEGKVNAKMDLSQGGEDVKESYCYANGVCYDPKGNESTRYLSTKEIKGKKPFVQAFQKKN</sequence>
<dbReference type="InterPro" id="IPR025322">
    <property type="entry name" value="PADRE_dom"/>
</dbReference>
<evidence type="ECO:0000313" key="1">
    <source>
        <dbReference type="EMBL" id="CAI8587542.1"/>
    </source>
</evidence>
<accession>A0AAV0YPZ2</accession>
<evidence type="ECO:0000313" key="2">
    <source>
        <dbReference type="Proteomes" id="UP001157006"/>
    </source>
</evidence>
<reference evidence="1 2" key="1">
    <citation type="submission" date="2023-01" db="EMBL/GenBank/DDBJ databases">
        <authorList>
            <person name="Kreplak J."/>
        </authorList>
    </citation>
    <scope>NUCLEOTIDE SEQUENCE [LARGE SCALE GENOMIC DNA]</scope>
</reference>
<dbReference type="EMBL" id="OX451736">
    <property type="protein sequence ID" value="CAI8587542.1"/>
    <property type="molecule type" value="Genomic_DNA"/>
</dbReference>
<keyword evidence="2" id="KW-1185">Reference proteome</keyword>
<gene>
    <name evidence="1" type="ORF">VFH_I304400</name>
</gene>